<proteinExistence type="predicted"/>
<reference evidence="1 2" key="1">
    <citation type="submission" date="2019-06" db="EMBL/GenBank/DDBJ databases">
        <title>Sequencing the genomes of 1000 actinobacteria strains.</title>
        <authorList>
            <person name="Klenk H.-P."/>
        </authorList>
    </citation>
    <scope>NUCLEOTIDE SEQUENCE [LARGE SCALE GENOMIC DNA]</scope>
    <source>
        <strain evidence="1 2">DSM 21776</strain>
    </source>
</reference>
<accession>A0A543PY77</accession>
<dbReference type="RefSeq" id="WP_246069810.1">
    <property type="nucleotide sequence ID" value="NZ_BAAAQC010000013.1"/>
</dbReference>
<dbReference type="InterPro" id="IPR027304">
    <property type="entry name" value="Trigger_fact/SurA_dom_sf"/>
</dbReference>
<dbReference type="SUPFAM" id="SSF109998">
    <property type="entry name" value="Triger factor/SurA peptide-binding domain-like"/>
    <property type="match status" value="1"/>
</dbReference>
<organism evidence="1 2">
    <name type="scientific">Humibacillus xanthopallidus</name>
    <dbReference type="NCBI Taxonomy" id="412689"/>
    <lineage>
        <taxon>Bacteria</taxon>
        <taxon>Bacillati</taxon>
        <taxon>Actinomycetota</taxon>
        <taxon>Actinomycetes</taxon>
        <taxon>Micrococcales</taxon>
        <taxon>Intrasporangiaceae</taxon>
        <taxon>Humibacillus</taxon>
    </lineage>
</organism>
<evidence type="ECO:0000313" key="1">
    <source>
        <dbReference type="EMBL" id="TQN49000.1"/>
    </source>
</evidence>
<dbReference type="EMBL" id="VFQF01000001">
    <property type="protein sequence ID" value="TQN49000.1"/>
    <property type="molecule type" value="Genomic_DNA"/>
</dbReference>
<sequence>MKAQSARPAHPVRSAARSPRRLAAALVAGATAASLLGGCGFETRQQAAAVVNGQVITQEDVETTYNQLQAAKYDFTENVVLTALIAAPLLENAVAPSGGWKPDATYAQVMTTIPDATQATKDFVSAVALIQAQKMTPAEVEAYRAGLKKADISVNPRFGAVVHNDQAPIYFSVGQSSPNWIKPSSAPATTPAS</sequence>
<comment type="caution">
    <text evidence="1">The sequence shown here is derived from an EMBL/GenBank/DDBJ whole genome shotgun (WGS) entry which is preliminary data.</text>
</comment>
<evidence type="ECO:0008006" key="3">
    <source>
        <dbReference type="Google" id="ProtNLM"/>
    </source>
</evidence>
<name>A0A543PY77_9MICO</name>
<dbReference type="Proteomes" id="UP000320085">
    <property type="component" value="Unassembled WGS sequence"/>
</dbReference>
<gene>
    <name evidence="1" type="ORF">FHX52_2156</name>
</gene>
<evidence type="ECO:0000313" key="2">
    <source>
        <dbReference type="Proteomes" id="UP000320085"/>
    </source>
</evidence>
<protein>
    <recommendedName>
        <fullName evidence="3">SurA-like protein</fullName>
    </recommendedName>
</protein>
<dbReference type="AlphaFoldDB" id="A0A543PY77"/>